<reference evidence="2 3" key="1">
    <citation type="submission" date="2012-03" db="EMBL/GenBank/DDBJ databases">
        <title>Whole Genome Assembly of Papio anubis.</title>
        <authorList>
            <person name="Liu Y.L."/>
            <person name="Abraham K.A."/>
            <person name="Akbar H.A."/>
            <person name="Ali S.A."/>
            <person name="Anosike U.A."/>
            <person name="Aqrawi P.A."/>
            <person name="Arias F.A."/>
            <person name="Attaway T.A."/>
            <person name="Awwad R.A."/>
            <person name="Babu C.B."/>
            <person name="Bandaranaike D.B."/>
            <person name="Battles P.B."/>
            <person name="Bell A.B."/>
            <person name="Beltran B.B."/>
            <person name="Berhane-Mersha D.B."/>
            <person name="Bess C.B."/>
            <person name="Bickham C.B."/>
            <person name="Bolden T.B."/>
            <person name="Carter K.C."/>
            <person name="Chau D.C."/>
            <person name="Chavez A.C."/>
            <person name="Clerc-Blankenburg K.C."/>
            <person name="Coyle M.C."/>
            <person name="Dao M.D."/>
            <person name="Davila M.L.D."/>
            <person name="Davy-Carroll L.D."/>
            <person name="Denson S.D."/>
            <person name="Dinh H.D."/>
            <person name="Fernandez S.F."/>
            <person name="Fernando P.F."/>
            <person name="Forbes L.F."/>
            <person name="Francis C.F."/>
            <person name="Francisco L.F."/>
            <person name="Fu Q.F."/>
            <person name="Garcia-Iii R.G."/>
            <person name="Garrett T.G."/>
            <person name="Gross S.G."/>
            <person name="Gubbala S.G."/>
            <person name="Hirani K.H."/>
            <person name="Hogues M.H."/>
            <person name="Hollins B.H."/>
            <person name="Jackson L.J."/>
            <person name="Javaid M.J."/>
            <person name="Jhangiani S.J."/>
            <person name="Johnson A.J."/>
            <person name="Johnson B.J."/>
            <person name="Jones J.J."/>
            <person name="Joshi V.J."/>
            <person name="Kalu J.K."/>
            <person name="Khan N.K."/>
            <person name="Korchina V.K."/>
            <person name="Kovar C.K."/>
            <person name="Lago L.L."/>
            <person name="Lara F.L."/>
            <person name="Le T.-K.L."/>
            <person name="Lee S.L."/>
            <person name="Legall-Iii F.L."/>
            <person name="Lemon S.L."/>
            <person name="Liu J.L."/>
            <person name="Liu Y.-S.L."/>
            <person name="Liyanage D.L."/>
            <person name="Lopez J.L."/>
            <person name="Lorensuhewa L.L."/>
            <person name="Mata R.M."/>
            <person name="Mathew T.M."/>
            <person name="Mercado C.M."/>
            <person name="Mercado I.M."/>
            <person name="Morales K.M."/>
            <person name="Morgan M.M."/>
            <person name="Munidasa M.M."/>
            <person name="Ngo D.N."/>
            <person name="Nguyen L.N."/>
            <person name="Nguyen T.N."/>
            <person name="Nguyen N.N."/>
            <person name="Obregon M.O."/>
            <person name="Okwuonu G.O."/>
            <person name="Ongeri F.O."/>
            <person name="Onwere C.O."/>
            <person name="Osifeso I.O."/>
            <person name="Parra A.P."/>
            <person name="Patil S.P."/>
            <person name="Perez A.P."/>
            <person name="Perez Y.P."/>
            <person name="Pham C.P."/>
            <person name="Pu L.-L.P."/>
            <person name="Puazo M.P."/>
            <person name="Quiroz J.Q."/>
            <person name="Rouhana J.R."/>
            <person name="Ruiz M.R."/>
            <person name="Ruiz S.-J.R."/>
            <person name="Saada N.S."/>
            <person name="Santibanez J.S."/>
            <person name="Scheel M.S."/>
            <person name="Schneider B.S."/>
            <person name="Simmons D.S."/>
            <person name="Sisson I.S."/>
            <person name="Tang L.-Y.T."/>
            <person name="Thornton R.T."/>
            <person name="Tisius J.T."/>
            <person name="Toledanes G.T."/>
            <person name="Trejos Z.T."/>
            <person name="Usmani K.U."/>
            <person name="Varghese R.V."/>
            <person name="Vattathil S.V."/>
            <person name="Vee V.V."/>
            <person name="Walker D.W."/>
            <person name="Weissenberger G.W."/>
            <person name="White C.W."/>
            <person name="Williams A.W."/>
            <person name="Woodworth J.W."/>
            <person name="Wright R.W."/>
            <person name="Zhu Y.Z."/>
            <person name="Han Y.H."/>
            <person name="Newsham I.N."/>
            <person name="Nazareth L.N."/>
            <person name="Worley K.W."/>
            <person name="Muzny D.M."/>
            <person name="Rogers J.R."/>
            <person name="Gibbs R.G."/>
        </authorList>
    </citation>
    <scope>NUCLEOTIDE SEQUENCE [LARGE SCALE GENOMIC DNA]</scope>
</reference>
<dbReference type="Proteomes" id="UP000028761">
    <property type="component" value="Chromosome 3"/>
</dbReference>
<sequence length="128" mass="13948">MGQKSCSVAQPGVQWHDPTSLQPPPPRFKQLSCLSLPSSWDYRCMPPDLANFCIFFVETGFHHVGKAGLELLTSRNPPALVSQSTVITGVSRCAQSGSLLPRLKCSGMISTRCNFRFFGLRDSSVSAS</sequence>
<feature type="region of interest" description="Disordered" evidence="1">
    <location>
        <begin position="1"/>
        <end position="23"/>
    </location>
</feature>
<evidence type="ECO:0000256" key="1">
    <source>
        <dbReference type="SAM" id="MobiDB-lite"/>
    </source>
</evidence>
<dbReference type="AlphaFoldDB" id="A0A8I5NMC2"/>
<dbReference type="PANTHER" id="PTHR46254">
    <property type="entry name" value="PROTEIN GVQW1-RELATED"/>
    <property type="match status" value="1"/>
</dbReference>
<evidence type="ECO:0000313" key="2">
    <source>
        <dbReference type="Ensembl" id="ENSPANP00000054567.1"/>
    </source>
</evidence>
<name>A0A8I5NMC2_PAPAN</name>
<dbReference type="PANTHER" id="PTHR46254:SF3">
    <property type="entry name" value="SECRETED PROTEIN"/>
    <property type="match status" value="1"/>
</dbReference>
<dbReference type="PRINTS" id="PR02045">
    <property type="entry name" value="F138DOMAIN"/>
</dbReference>
<dbReference type="OMA" id="MISTRCN"/>
<reference evidence="2" key="3">
    <citation type="submission" date="2025-09" db="UniProtKB">
        <authorList>
            <consortium name="Ensembl"/>
        </authorList>
    </citation>
    <scope>IDENTIFICATION</scope>
</reference>
<proteinExistence type="predicted"/>
<evidence type="ECO:0000313" key="3">
    <source>
        <dbReference type="Proteomes" id="UP000028761"/>
    </source>
</evidence>
<organism evidence="2 3">
    <name type="scientific">Papio anubis</name>
    <name type="common">Olive baboon</name>
    <dbReference type="NCBI Taxonomy" id="9555"/>
    <lineage>
        <taxon>Eukaryota</taxon>
        <taxon>Metazoa</taxon>
        <taxon>Chordata</taxon>
        <taxon>Craniata</taxon>
        <taxon>Vertebrata</taxon>
        <taxon>Euteleostomi</taxon>
        <taxon>Mammalia</taxon>
        <taxon>Eutheria</taxon>
        <taxon>Euarchontoglires</taxon>
        <taxon>Primates</taxon>
        <taxon>Haplorrhini</taxon>
        <taxon>Catarrhini</taxon>
        <taxon>Cercopithecidae</taxon>
        <taxon>Cercopithecinae</taxon>
        <taxon>Papio</taxon>
    </lineage>
</organism>
<accession>A0A8I5NMC2</accession>
<keyword evidence="3" id="KW-1185">Reference proteome</keyword>
<dbReference type="Ensembl" id="ENSPANT00000076640.1">
    <property type="protein sequence ID" value="ENSPANP00000054567.1"/>
    <property type="gene ID" value="ENSPANG00000034872.2"/>
</dbReference>
<protein>
    <submittedName>
        <fullName evidence="2">Uncharacterized protein</fullName>
    </submittedName>
</protein>
<reference evidence="2" key="2">
    <citation type="submission" date="2025-08" db="UniProtKB">
        <authorList>
            <consortium name="Ensembl"/>
        </authorList>
    </citation>
    <scope>IDENTIFICATION</scope>
</reference>
<dbReference type="GeneTree" id="ENSGT00940000161627"/>